<feature type="domain" description="Disease resistance R13L4/SHOC-2-like LRR" evidence="5">
    <location>
        <begin position="634"/>
        <end position="853"/>
    </location>
</feature>
<feature type="domain" description="Disease resistance R13L4/SHOC-2-like LRR" evidence="5">
    <location>
        <begin position="485"/>
        <end position="583"/>
    </location>
</feature>
<reference evidence="6" key="1">
    <citation type="submission" date="2015-06" db="UniProtKB">
        <authorList>
            <consortium name="EnsemblPlants"/>
        </authorList>
    </citation>
    <scope>IDENTIFICATION</scope>
</reference>
<dbReference type="FunFam" id="1.10.10.10:FF:000322">
    <property type="entry name" value="Probable disease resistance protein At1g63360"/>
    <property type="match status" value="1"/>
</dbReference>
<dbReference type="GO" id="GO:0042742">
    <property type="term" value="P:defense response to bacterium"/>
    <property type="evidence" value="ECO:0007669"/>
    <property type="project" value="UniProtKB-ARBA"/>
</dbReference>
<evidence type="ECO:0000313" key="6">
    <source>
        <dbReference type="EnsemblPlants" id="EMT07852"/>
    </source>
</evidence>
<evidence type="ECO:0000259" key="4">
    <source>
        <dbReference type="Pfam" id="PF23559"/>
    </source>
</evidence>
<dbReference type="Gene3D" id="1.10.8.430">
    <property type="entry name" value="Helical domain of apoptotic protease-activating factors"/>
    <property type="match status" value="1"/>
</dbReference>
<evidence type="ECO:0000259" key="3">
    <source>
        <dbReference type="Pfam" id="PF00931"/>
    </source>
</evidence>
<feature type="domain" description="NB-ARC" evidence="3">
    <location>
        <begin position="113"/>
        <end position="264"/>
    </location>
</feature>
<dbReference type="Gene3D" id="3.40.50.300">
    <property type="entry name" value="P-loop containing nucleotide triphosphate hydrolases"/>
    <property type="match status" value="1"/>
</dbReference>
<dbReference type="Gene3D" id="1.10.10.10">
    <property type="entry name" value="Winged helix-like DNA-binding domain superfamily/Winged helix DNA-binding domain"/>
    <property type="match status" value="1"/>
</dbReference>
<dbReference type="PANTHER" id="PTHR23155">
    <property type="entry name" value="DISEASE RESISTANCE PROTEIN RP"/>
    <property type="match status" value="1"/>
</dbReference>
<dbReference type="InterPro" id="IPR002182">
    <property type="entry name" value="NB-ARC"/>
</dbReference>
<dbReference type="Pfam" id="PF23598">
    <property type="entry name" value="LRR_14"/>
    <property type="match status" value="2"/>
</dbReference>
<dbReference type="Gene3D" id="3.80.10.10">
    <property type="entry name" value="Ribonuclease Inhibitor"/>
    <property type="match status" value="1"/>
</dbReference>
<dbReference type="EnsemblPlants" id="EMT07852">
    <property type="protein sequence ID" value="EMT07852"/>
    <property type="gene ID" value="F775_11767"/>
</dbReference>
<dbReference type="InterPro" id="IPR044974">
    <property type="entry name" value="Disease_R_plants"/>
</dbReference>
<dbReference type="PANTHER" id="PTHR23155:SF1230">
    <property type="entry name" value="OS09G0517200 PROTEIN"/>
    <property type="match status" value="1"/>
</dbReference>
<dbReference type="Pfam" id="PF23559">
    <property type="entry name" value="WHD_DRP"/>
    <property type="match status" value="1"/>
</dbReference>
<organism evidence="6">
    <name type="scientific">Aegilops tauschii</name>
    <name type="common">Tausch's goatgrass</name>
    <name type="synonym">Aegilops squarrosa</name>
    <dbReference type="NCBI Taxonomy" id="37682"/>
    <lineage>
        <taxon>Eukaryota</taxon>
        <taxon>Viridiplantae</taxon>
        <taxon>Streptophyta</taxon>
        <taxon>Embryophyta</taxon>
        <taxon>Tracheophyta</taxon>
        <taxon>Spermatophyta</taxon>
        <taxon>Magnoliopsida</taxon>
        <taxon>Liliopsida</taxon>
        <taxon>Poales</taxon>
        <taxon>Poaceae</taxon>
        <taxon>BOP clade</taxon>
        <taxon>Pooideae</taxon>
        <taxon>Triticodae</taxon>
        <taxon>Triticeae</taxon>
        <taxon>Triticinae</taxon>
        <taxon>Aegilops</taxon>
    </lineage>
</organism>
<dbReference type="InterPro" id="IPR027417">
    <property type="entry name" value="P-loop_NTPase"/>
</dbReference>
<dbReference type="Pfam" id="PF00931">
    <property type="entry name" value="NB-ARC"/>
    <property type="match status" value="1"/>
</dbReference>
<proteinExistence type="predicted"/>
<name>M8ATQ8_AEGTA</name>
<dbReference type="InterPro" id="IPR032675">
    <property type="entry name" value="LRR_dom_sf"/>
</dbReference>
<keyword evidence="2" id="KW-0611">Plant defense</keyword>
<keyword evidence="1" id="KW-0677">Repeat</keyword>
<protein>
    <submittedName>
        <fullName evidence="6">Disease resistance protein RPM1</fullName>
    </submittedName>
</protein>
<dbReference type="PRINTS" id="PR00364">
    <property type="entry name" value="DISEASERSIST"/>
</dbReference>
<dbReference type="AlphaFoldDB" id="M8ATQ8"/>
<dbReference type="InterPro" id="IPR058922">
    <property type="entry name" value="WHD_DRP"/>
</dbReference>
<dbReference type="GO" id="GO:0002758">
    <property type="term" value="P:innate immune response-activating signaling pathway"/>
    <property type="evidence" value="ECO:0007669"/>
    <property type="project" value="UniProtKB-ARBA"/>
</dbReference>
<dbReference type="InterPro" id="IPR055414">
    <property type="entry name" value="LRR_R13L4/SHOC2-like"/>
</dbReference>
<accession>M8ATQ8</accession>
<dbReference type="SUPFAM" id="SSF52058">
    <property type="entry name" value="L domain-like"/>
    <property type="match status" value="1"/>
</dbReference>
<feature type="domain" description="Disease resistance protein winged helix" evidence="4">
    <location>
        <begin position="367"/>
        <end position="438"/>
    </location>
</feature>
<evidence type="ECO:0000256" key="2">
    <source>
        <dbReference type="ARBA" id="ARBA00022821"/>
    </source>
</evidence>
<dbReference type="GO" id="GO:0043531">
    <property type="term" value="F:ADP binding"/>
    <property type="evidence" value="ECO:0007669"/>
    <property type="project" value="InterPro"/>
</dbReference>
<dbReference type="InterPro" id="IPR036388">
    <property type="entry name" value="WH-like_DNA-bd_sf"/>
</dbReference>
<sequence>MADEAALLLGVRGEASVVDLNQRNQRYNVFAATADSHHGADLIRELKAIVVELNQRNQQQQYNVSAATADSHHAAVADEGQQGHADDECACAQLSPGDEGQDIERVEETKHLADLVKGDGARVVSVWGMGGMGKSSLVRMLYNDMALIDGFDGRAWVTVPHPLESTDEVERRLRKQLGVAPDRTVRAWLEENRCRVVVDDVSSHEEWELISRCLPANGPTGSRVVVTTRRDDVARQCAGDVRENVYELKPLEDEEARKLFCQKILMFLGRDVGRYNKLVYKDAGYKLMDDMMEQANRILERCRGLPLAIATIGGLLANRPKTSREWMDLRKHLGSELESDRDIKRVITSSYDGLPYHLKCCFLYLSIFPENHEIRLTRLLRRWIAEGYITKPRDMSVEELGRRYYNELISRSMIQPSEKARASMAVERCRVHGVVLQIILSQSIEENQLFIMDKHCNEAPQGNIRHLVVTRWKKNEKMASLNLSQVRSLTIFGRCPVSLISSKLHFLRVLDLEDTLELENDDLKHIGELHHLRYLGLRKTNISRLPSSLENLRFLETLDVQDTKVTQLPVGITKLEKLCHLVGGVNFAKDLAGKTRKNKEASKCNGDPFEMLADLVTGCYGYKQVEPSCSCCTCEFSVTAPERIEKLRNLQVLGVVHIARGSKVAKNLGELTSLRRLGVDVDATEEVGKDLCSSISRLVHLERLEVRSRSLEFLKEARKAEEMPPKHLLSLRLCGRLGNLPGWMDRLKDLAKVKLIQTQLKQVDVEVMGKLRNLTLLALWEESFAEKTLCFGEGTFPKLKLLYIEGMENIESIQIKDGALAVLEKLEVKKCVNLDDSKDGLSLVLVLQNLNELVLTSCGDKPKLEKELQKQISGFKKRPKFITGKSIVSRS</sequence>
<dbReference type="InterPro" id="IPR042197">
    <property type="entry name" value="Apaf_helical"/>
</dbReference>
<evidence type="ECO:0000256" key="1">
    <source>
        <dbReference type="ARBA" id="ARBA00022737"/>
    </source>
</evidence>
<evidence type="ECO:0000259" key="5">
    <source>
        <dbReference type="Pfam" id="PF23598"/>
    </source>
</evidence>
<dbReference type="GO" id="GO:0009626">
    <property type="term" value="P:plant-type hypersensitive response"/>
    <property type="evidence" value="ECO:0007669"/>
    <property type="project" value="UniProtKB-ARBA"/>
</dbReference>
<dbReference type="SUPFAM" id="SSF52540">
    <property type="entry name" value="P-loop containing nucleoside triphosphate hydrolases"/>
    <property type="match status" value="1"/>
</dbReference>